<evidence type="ECO:0000259" key="2">
    <source>
        <dbReference type="PROSITE" id="PS50041"/>
    </source>
</evidence>
<comment type="caution">
    <text evidence="3">The sequence shown here is derived from an EMBL/GenBank/DDBJ whole genome shotgun (WGS) entry which is preliminary data.</text>
</comment>
<dbReference type="SMART" id="SM00034">
    <property type="entry name" value="CLECT"/>
    <property type="match status" value="1"/>
</dbReference>
<dbReference type="InterPro" id="IPR016186">
    <property type="entry name" value="C-type_lectin-like/link_sf"/>
</dbReference>
<dbReference type="Proteomes" id="UP001152320">
    <property type="component" value="Chromosome 19"/>
</dbReference>
<feature type="signal peptide" evidence="1">
    <location>
        <begin position="1"/>
        <end position="22"/>
    </location>
</feature>
<dbReference type="SUPFAM" id="SSF56436">
    <property type="entry name" value="C-type lectin-like"/>
    <property type="match status" value="1"/>
</dbReference>
<keyword evidence="4" id="KW-1185">Reference proteome</keyword>
<evidence type="ECO:0000313" key="3">
    <source>
        <dbReference type="EMBL" id="KAJ8023810.1"/>
    </source>
</evidence>
<feature type="domain" description="C-type lectin" evidence="2">
    <location>
        <begin position="32"/>
        <end position="157"/>
    </location>
</feature>
<dbReference type="PROSITE" id="PS50041">
    <property type="entry name" value="C_TYPE_LECTIN_2"/>
    <property type="match status" value="1"/>
</dbReference>
<evidence type="ECO:0000256" key="1">
    <source>
        <dbReference type="SAM" id="SignalP"/>
    </source>
</evidence>
<dbReference type="Gene3D" id="3.10.100.10">
    <property type="entry name" value="Mannose-Binding Protein A, subunit A"/>
    <property type="match status" value="1"/>
</dbReference>
<dbReference type="InterPro" id="IPR050111">
    <property type="entry name" value="C-type_lectin/snaclec_domain"/>
</dbReference>
<name>A0A9Q1BEL7_HOLLE</name>
<dbReference type="OrthoDB" id="418245at2759"/>
<dbReference type="InterPro" id="IPR016187">
    <property type="entry name" value="CTDL_fold"/>
</dbReference>
<evidence type="ECO:0000313" key="4">
    <source>
        <dbReference type="Proteomes" id="UP001152320"/>
    </source>
</evidence>
<sequence length="174" mass="20174">MASLNVLFLIVLVASLQQITTADRCPGRWISWGHHCYRFVLEQMANWNNAEHRCRGLGLPGRPSHLASIHSKEEQNFLYEVFRLAVREVGFQEPRRIWDPRLFIGLVVRQSANDLSWSDGSCVDYQNWFRGNEPNNYPQSGAQITDGNGKNGHWCDEGQLNNRQFHYVCKMPQR</sequence>
<dbReference type="Pfam" id="PF00059">
    <property type="entry name" value="Lectin_C"/>
    <property type="match status" value="1"/>
</dbReference>
<accession>A0A9Q1BEL7</accession>
<proteinExistence type="predicted"/>
<feature type="chain" id="PRO_5040157375" evidence="1">
    <location>
        <begin position="23"/>
        <end position="174"/>
    </location>
</feature>
<protein>
    <submittedName>
        <fullName evidence="3">Lectin 1</fullName>
    </submittedName>
</protein>
<dbReference type="PANTHER" id="PTHR22803">
    <property type="entry name" value="MANNOSE, PHOSPHOLIPASE, LECTIN RECEPTOR RELATED"/>
    <property type="match status" value="1"/>
</dbReference>
<dbReference type="InterPro" id="IPR001304">
    <property type="entry name" value="C-type_lectin-like"/>
</dbReference>
<keyword evidence="1" id="KW-0732">Signal</keyword>
<dbReference type="EMBL" id="JAIZAY010000019">
    <property type="protein sequence ID" value="KAJ8023810.1"/>
    <property type="molecule type" value="Genomic_DNA"/>
</dbReference>
<dbReference type="AlphaFoldDB" id="A0A9Q1BEL7"/>
<gene>
    <name evidence="3" type="ORF">HOLleu_36354</name>
</gene>
<organism evidence="3 4">
    <name type="scientific">Holothuria leucospilota</name>
    <name type="common">Black long sea cucumber</name>
    <name type="synonym">Mertensiothuria leucospilota</name>
    <dbReference type="NCBI Taxonomy" id="206669"/>
    <lineage>
        <taxon>Eukaryota</taxon>
        <taxon>Metazoa</taxon>
        <taxon>Echinodermata</taxon>
        <taxon>Eleutherozoa</taxon>
        <taxon>Echinozoa</taxon>
        <taxon>Holothuroidea</taxon>
        <taxon>Aspidochirotacea</taxon>
        <taxon>Aspidochirotida</taxon>
        <taxon>Holothuriidae</taxon>
        <taxon>Holothuria</taxon>
    </lineage>
</organism>
<reference evidence="3" key="1">
    <citation type="submission" date="2021-10" db="EMBL/GenBank/DDBJ databases">
        <title>Tropical sea cucumber genome reveals ecological adaptation and Cuvierian tubules defense mechanism.</title>
        <authorList>
            <person name="Chen T."/>
        </authorList>
    </citation>
    <scope>NUCLEOTIDE SEQUENCE</scope>
    <source>
        <strain evidence="3">Nanhai2018</strain>
        <tissue evidence="3">Muscle</tissue>
    </source>
</reference>